<organism evidence="3 4">
    <name type="scientific">Neofusicoccum ribis</name>
    <dbReference type="NCBI Taxonomy" id="45134"/>
    <lineage>
        <taxon>Eukaryota</taxon>
        <taxon>Fungi</taxon>
        <taxon>Dikarya</taxon>
        <taxon>Ascomycota</taxon>
        <taxon>Pezizomycotina</taxon>
        <taxon>Dothideomycetes</taxon>
        <taxon>Dothideomycetes incertae sedis</taxon>
        <taxon>Botryosphaeriales</taxon>
        <taxon>Botryosphaeriaceae</taxon>
        <taxon>Neofusicoccum</taxon>
    </lineage>
</organism>
<comment type="caution">
    <text evidence="3">The sequence shown here is derived from an EMBL/GenBank/DDBJ whole genome shotgun (WGS) entry which is preliminary data.</text>
</comment>
<evidence type="ECO:0000313" key="3">
    <source>
        <dbReference type="EMBL" id="KAL1624299.1"/>
    </source>
</evidence>
<sequence length="340" mass="37302">MAEGDWTKLSQVDPEFEKLLEETPPLPGLGDGQDIPALRERLSAAKRDMNAKLLVSSSAGVDISDNVIPARDGFNLLIRIYKPSNPPPGGSPLAVILHGGGFCLGGLENEELTCRNFAKELGCVVVNVDYRLAPEHPFPAAVQDSWDAVKWAATNASSLGANPSKGFVVGGTSAGGNLSAVVGTLARDDKLSPPLTGLLLLVPSLTNSYGPPLKYKPELQSFDQNKSAPILDKKAIDTFFNAYNPDRDSRLFNLYTERDPVSRAGLPPVYFQVCGLDPLRDEALIFERELRTEHGTPTKLQLYPGLPHSFWSFYPQLQTSKKWVRDTLEGMKWLLEREEK</sequence>
<feature type="domain" description="Alpha/beta hydrolase fold-3" evidence="2">
    <location>
        <begin position="95"/>
        <end position="311"/>
    </location>
</feature>
<dbReference type="InterPro" id="IPR029058">
    <property type="entry name" value="AB_hydrolase_fold"/>
</dbReference>
<dbReference type="Gene3D" id="3.40.50.1820">
    <property type="entry name" value="alpha/beta hydrolase"/>
    <property type="match status" value="1"/>
</dbReference>
<proteinExistence type="predicted"/>
<dbReference type="InterPro" id="IPR013094">
    <property type="entry name" value="AB_hydrolase_3"/>
</dbReference>
<reference evidence="3 4" key="1">
    <citation type="submission" date="2024-02" db="EMBL/GenBank/DDBJ databases">
        <title>De novo assembly and annotation of 12 fungi associated with fruit tree decline syndrome in Ontario, Canada.</title>
        <authorList>
            <person name="Sulman M."/>
            <person name="Ellouze W."/>
            <person name="Ilyukhin E."/>
        </authorList>
    </citation>
    <scope>NUCLEOTIDE SEQUENCE [LARGE SCALE GENOMIC DNA]</scope>
    <source>
        <strain evidence="3 4">M1-105</strain>
    </source>
</reference>
<name>A0ABR3SLM3_9PEZI</name>
<dbReference type="Proteomes" id="UP001521116">
    <property type="component" value="Unassembled WGS sequence"/>
</dbReference>
<evidence type="ECO:0000256" key="1">
    <source>
        <dbReference type="ARBA" id="ARBA00022801"/>
    </source>
</evidence>
<dbReference type="PANTHER" id="PTHR48081">
    <property type="entry name" value="AB HYDROLASE SUPERFAMILY PROTEIN C4A8.06C"/>
    <property type="match status" value="1"/>
</dbReference>
<keyword evidence="4" id="KW-1185">Reference proteome</keyword>
<dbReference type="EMBL" id="JAJVDC020000109">
    <property type="protein sequence ID" value="KAL1624299.1"/>
    <property type="molecule type" value="Genomic_DNA"/>
</dbReference>
<dbReference type="Pfam" id="PF07859">
    <property type="entry name" value="Abhydrolase_3"/>
    <property type="match status" value="1"/>
</dbReference>
<evidence type="ECO:0000313" key="4">
    <source>
        <dbReference type="Proteomes" id="UP001521116"/>
    </source>
</evidence>
<dbReference type="PANTHER" id="PTHR48081:SF8">
    <property type="entry name" value="ALPHA_BETA HYDROLASE FOLD-3 DOMAIN-CONTAINING PROTEIN-RELATED"/>
    <property type="match status" value="1"/>
</dbReference>
<dbReference type="InterPro" id="IPR050300">
    <property type="entry name" value="GDXG_lipolytic_enzyme"/>
</dbReference>
<dbReference type="SUPFAM" id="SSF53474">
    <property type="entry name" value="alpha/beta-Hydrolases"/>
    <property type="match status" value="1"/>
</dbReference>
<keyword evidence="1" id="KW-0378">Hydrolase</keyword>
<accession>A0ABR3SLM3</accession>
<gene>
    <name evidence="3" type="ORF">SLS56_007919</name>
</gene>
<evidence type="ECO:0000259" key="2">
    <source>
        <dbReference type="Pfam" id="PF07859"/>
    </source>
</evidence>
<protein>
    <recommendedName>
        <fullName evidence="2">Alpha/beta hydrolase fold-3 domain-containing protein</fullName>
    </recommendedName>
</protein>